<feature type="repeat" description="PPR" evidence="4">
    <location>
        <begin position="153"/>
        <end position="187"/>
    </location>
</feature>
<feature type="repeat" description="PPR" evidence="4">
    <location>
        <begin position="258"/>
        <end position="292"/>
    </location>
</feature>
<evidence type="ECO:0000256" key="4">
    <source>
        <dbReference type="PROSITE-ProRule" id="PRU00708"/>
    </source>
</evidence>
<dbReference type="Pfam" id="PF13041">
    <property type="entry name" value="PPR_2"/>
    <property type="match status" value="3"/>
</dbReference>
<dbReference type="OrthoDB" id="185373at2759"/>
<reference evidence="5" key="1">
    <citation type="submission" date="2020-07" db="EMBL/GenBank/DDBJ databases">
        <title>Genome sequence and genetic diversity analysis of an under-domesticated orphan crop, white fonio (Digitaria exilis).</title>
        <authorList>
            <person name="Bennetzen J.L."/>
            <person name="Chen S."/>
            <person name="Ma X."/>
            <person name="Wang X."/>
            <person name="Yssel A.E.J."/>
            <person name="Chaluvadi S.R."/>
            <person name="Johnson M."/>
            <person name="Gangashetty P."/>
            <person name="Hamidou F."/>
            <person name="Sanogo M.D."/>
            <person name="Zwaenepoel A."/>
            <person name="Wallace J."/>
            <person name="Van De Peer Y."/>
            <person name="Van Deynze A."/>
        </authorList>
    </citation>
    <scope>NUCLEOTIDE SEQUENCE</scope>
    <source>
        <tissue evidence="5">Leaves</tissue>
    </source>
</reference>
<accession>A0A835KN02</accession>
<feature type="repeat" description="PPR" evidence="4">
    <location>
        <begin position="427"/>
        <end position="461"/>
    </location>
</feature>
<evidence type="ECO:0000256" key="2">
    <source>
        <dbReference type="ARBA" id="ARBA00022737"/>
    </source>
</evidence>
<sequence length="496" mass="55784">MLVSLFCEIVSPTGSGRPEILALMKQLRRTCATHALSTASNCLIKAYGICYDAQATLDMLSHLCRLGYVPSAWACKFVLNFVAHSNGPEMVVAAYDQMKRSQLTLDVDSLNIVTGSLFKAKKADEAFRLWVEMIEVGVKPHMYSSFDSGMHLDKVVYNIAMHAYCKLGNMNEAVNLLNEMVARGLTPDGIHYTCLIHGYCLKGEMQKAQQEFVKMLEEDIKPDIVTCNVLATGFGRSGLVMEVFNLLKDMMDLGLEPTSLIYGVAIDSLCRQGNLSEAEELFYIVEEKGIDNIEALYSAMVCGYLNSGWTDDAYKLFLRVSQQGHLLDNFSCSKLINGLCRDGNLHTPSYKWCRKGTLQRRGQGIAEEWRHYLRAKHQKLLSSMEGEDIEPDVQCYTVLIDGLCKAEFLEEAQVLFDEILQKGLTPDVYAYTVLITGYCSHGEITKAEVLFQEMKDKLMTPDVYAYRALTYGYLSQGEIVKAEDLSKRCLKWKIRA</sequence>
<keyword evidence="2" id="KW-0677">Repeat</keyword>
<feature type="repeat" description="PPR" evidence="4">
    <location>
        <begin position="392"/>
        <end position="426"/>
    </location>
</feature>
<organism evidence="5 6">
    <name type="scientific">Digitaria exilis</name>
    <dbReference type="NCBI Taxonomy" id="1010633"/>
    <lineage>
        <taxon>Eukaryota</taxon>
        <taxon>Viridiplantae</taxon>
        <taxon>Streptophyta</taxon>
        <taxon>Embryophyta</taxon>
        <taxon>Tracheophyta</taxon>
        <taxon>Spermatophyta</taxon>
        <taxon>Magnoliopsida</taxon>
        <taxon>Liliopsida</taxon>
        <taxon>Poales</taxon>
        <taxon>Poaceae</taxon>
        <taxon>PACMAD clade</taxon>
        <taxon>Panicoideae</taxon>
        <taxon>Panicodae</taxon>
        <taxon>Paniceae</taxon>
        <taxon>Anthephorinae</taxon>
        <taxon>Digitaria</taxon>
    </lineage>
</organism>
<evidence type="ECO:0000313" key="6">
    <source>
        <dbReference type="Proteomes" id="UP000636709"/>
    </source>
</evidence>
<evidence type="ECO:0008006" key="7">
    <source>
        <dbReference type="Google" id="ProtNLM"/>
    </source>
</evidence>
<dbReference type="NCBIfam" id="TIGR00756">
    <property type="entry name" value="PPR"/>
    <property type="match status" value="8"/>
</dbReference>
<feature type="repeat" description="PPR" evidence="4">
    <location>
        <begin position="188"/>
        <end position="222"/>
    </location>
</feature>
<keyword evidence="6" id="KW-1185">Reference proteome</keyword>
<dbReference type="Pfam" id="PF01535">
    <property type="entry name" value="PPR"/>
    <property type="match status" value="3"/>
</dbReference>
<name>A0A835KN02_9POAL</name>
<dbReference type="Proteomes" id="UP000636709">
    <property type="component" value="Unassembled WGS sequence"/>
</dbReference>
<dbReference type="AlphaFoldDB" id="A0A835KN02"/>
<dbReference type="PROSITE" id="PS51375">
    <property type="entry name" value="PPR"/>
    <property type="match status" value="7"/>
</dbReference>
<dbReference type="Gene3D" id="1.25.40.10">
    <property type="entry name" value="Tetratricopeptide repeat domain"/>
    <property type="match status" value="4"/>
</dbReference>
<dbReference type="SUPFAM" id="SSF81901">
    <property type="entry name" value="HCP-like"/>
    <property type="match status" value="1"/>
</dbReference>
<dbReference type="EMBL" id="JACEFO010000802">
    <property type="protein sequence ID" value="KAF8756354.1"/>
    <property type="molecule type" value="Genomic_DNA"/>
</dbReference>
<protein>
    <recommendedName>
        <fullName evidence="7">Pentatricopeptide repeat-containing protein</fullName>
    </recommendedName>
</protein>
<evidence type="ECO:0000313" key="5">
    <source>
        <dbReference type="EMBL" id="KAF8756354.1"/>
    </source>
</evidence>
<dbReference type="InterPro" id="IPR050872">
    <property type="entry name" value="PPR_P_subfamily"/>
</dbReference>
<gene>
    <name evidence="5" type="ORF">HU200_011066</name>
</gene>
<dbReference type="InterPro" id="IPR002885">
    <property type="entry name" value="PPR_rpt"/>
</dbReference>
<dbReference type="InterPro" id="IPR011990">
    <property type="entry name" value="TPR-like_helical_dom_sf"/>
</dbReference>
<dbReference type="PANTHER" id="PTHR46128:SF336">
    <property type="entry name" value="PENTACOTRIPEPTIDE-REPEAT REGION OF PRORP DOMAIN-CONTAINING PROTEIN"/>
    <property type="match status" value="1"/>
</dbReference>
<feature type="repeat" description="PPR" evidence="4">
    <location>
        <begin position="223"/>
        <end position="257"/>
    </location>
</feature>
<proteinExistence type="inferred from homology"/>
<comment type="similarity">
    <text evidence="1">Belongs to the PPR family. P subfamily.</text>
</comment>
<evidence type="ECO:0000256" key="3">
    <source>
        <dbReference type="ARBA" id="ARBA00022946"/>
    </source>
</evidence>
<evidence type="ECO:0000256" key="1">
    <source>
        <dbReference type="ARBA" id="ARBA00007626"/>
    </source>
</evidence>
<feature type="repeat" description="PPR" evidence="4">
    <location>
        <begin position="106"/>
        <end position="140"/>
    </location>
</feature>
<dbReference type="PANTHER" id="PTHR46128">
    <property type="entry name" value="MITOCHONDRIAL GROUP I INTRON SPLICING FACTOR CCM1"/>
    <property type="match status" value="1"/>
</dbReference>
<comment type="caution">
    <text evidence="5">The sequence shown here is derived from an EMBL/GenBank/DDBJ whole genome shotgun (WGS) entry which is preliminary data.</text>
</comment>
<keyword evidence="3" id="KW-0809">Transit peptide</keyword>